<protein>
    <submittedName>
        <fullName evidence="1">Uncharacterized protein</fullName>
    </submittedName>
</protein>
<name>A0ACB0Z0L8_MELEN</name>
<sequence length="59" mass="6631">MYAGVPLICIPSVGDQIYNAAIVEQLGIGIYVRRYLMDGSAYVFEEDLENALNEIFDEK</sequence>
<reference evidence="1" key="1">
    <citation type="submission" date="2023-11" db="EMBL/GenBank/DDBJ databases">
        <authorList>
            <person name="Poullet M."/>
        </authorList>
    </citation>
    <scope>NUCLEOTIDE SEQUENCE</scope>
    <source>
        <strain evidence="1">E1834</strain>
    </source>
</reference>
<accession>A0ACB0Z0L8</accession>
<organism evidence="1 2">
    <name type="scientific">Meloidogyne enterolobii</name>
    <name type="common">Root-knot nematode worm</name>
    <name type="synonym">Meloidogyne mayaguensis</name>
    <dbReference type="NCBI Taxonomy" id="390850"/>
    <lineage>
        <taxon>Eukaryota</taxon>
        <taxon>Metazoa</taxon>
        <taxon>Ecdysozoa</taxon>
        <taxon>Nematoda</taxon>
        <taxon>Chromadorea</taxon>
        <taxon>Rhabditida</taxon>
        <taxon>Tylenchina</taxon>
        <taxon>Tylenchomorpha</taxon>
        <taxon>Tylenchoidea</taxon>
        <taxon>Meloidogynidae</taxon>
        <taxon>Meloidogyninae</taxon>
        <taxon>Meloidogyne</taxon>
    </lineage>
</organism>
<gene>
    <name evidence="1" type="ORF">MENTE1834_LOCUS19060</name>
</gene>
<dbReference type="Proteomes" id="UP001497535">
    <property type="component" value="Unassembled WGS sequence"/>
</dbReference>
<evidence type="ECO:0000313" key="1">
    <source>
        <dbReference type="EMBL" id="CAK5072002.1"/>
    </source>
</evidence>
<proteinExistence type="predicted"/>
<evidence type="ECO:0000313" key="2">
    <source>
        <dbReference type="Proteomes" id="UP001497535"/>
    </source>
</evidence>
<comment type="caution">
    <text evidence="1">The sequence shown here is derived from an EMBL/GenBank/DDBJ whole genome shotgun (WGS) entry which is preliminary data.</text>
</comment>
<dbReference type="EMBL" id="CAVMJV010000022">
    <property type="protein sequence ID" value="CAK5072002.1"/>
    <property type="molecule type" value="Genomic_DNA"/>
</dbReference>
<keyword evidence="2" id="KW-1185">Reference proteome</keyword>